<dbReference type="AlphaFoldDB" id="A0A512HQW6"/>
<keyword evidence="5 10" id="KW-0347">Helicase</keyword>
<evidence type="ECO:0000256" key="7">
    <source>
        <dbReference type="ARBA" id="ARBA00022840"/>
    </source>
</evidence>
<keyword evidence="13" id="KW-1185">Reference proteome</keyword>
<dbReference type="NCBIfam" id="TIGR01450">
    <property type="entry name" value="recC"/>
    <property type="match status" value="1"/>
</dbReference>
<dbReference type="Gene3D" id="1.10.10.990">
    <property type="match status" value="1"/>
</dbReference>
<comment type="similarity">
    <text evidence="10">Belongs to the RecC family.</text>
</comment>
<keyword evidence="1 10" id="KW-0540">Nuclease</keyword>
<evidence type="ECO:0000256" key="5">
    <source>
        <dbReference type="ARBA" id="ARBA00022806"/>
    </source>
</evidence>
<dbReference type="GO" id="GO:0005524">
    <property type="term" value="F:ATP binding"/>
    <property type="evidence" value="ECO:0007669"/>
    <property type="project" value="UniProtKB-UniRule"/>
</dbReference>
<evidence type="ECO:0000256" key="4">
    <source>
        <dbReference type="ARBA" id="ARBA00022801"/>
    </source>
</evidence>
<feature type="domain" description="RecC C-terminal" evidence="11">
    <location>
        <begin position="799"/>
        <end position="1023"/>
    </location>
</feature>
<evidence type="ECO:0000256" key="3">
    <source>
        <dbReference type="ARBA" id="ARBA00022763"/>
    </source>
</evidence>
<proteinExistence type="inferred from homology"/>
<evidence type="ECO:0000259" key="11">
    <source>
        <dbReference type="Pfam" id="PF17946"/>
    </source>
</evidence>
<dbReference type="Gene3D" id="1.10.10.160">
    <property type="match status" value="1"/>
</dbReference>
<dbReference type="Gene3D" id="3.40.50.300">
    <property type="entry name" value="P-loop containing nucleotide triphosphate hydrolases"/>
    <property type="match status" value="2"/>
</dbReference>
<dbReference type="Pfam" id="PF17946">
    <property type="entry name" value="RecC_C"/>
    <property type="match status" value="1"/>
</dbReference>
<accession>A0A512HQW6</accession>
<organism evidence="12 13">
    <name type="scientific">Aeromicrobium flavum</name>
    <dbReference type="NCBI Taxonomy" id="416568"/>
    <lineage>
        <taxon>Bacteria</taxon>
        <taxon>Bacillati</taxon>
        <taxon>Actinomycetota</taxon>
        <taxon>Actinomycetes</taxon>
        <taxon>Propionibacteriales</taxon>
        <taxon>Nocardioidaceae</taxon>
        <taxon>Aeromicrobium</taxon>
    </lineage>
</organism>
<reference evidence="12 13" key="1">
    <citation type="submission" date="2019-07" db="EMBL/GenBank/DDBJ databases">
        <title>Whole genome shotgun sequence of Aeromicrobium flavum NBRC 107625.</title>
        <authorList>
            <person name="Hosoyama A."/>
            <person name="Uohara A."/>
            <person name="Ohji S."/>
            <person name="Ichikawa N."/>
        </authorList>
    </citation>
    <scope>NUCLEOTIDE SEQUENCE [LARGE SCALE GENOMIC DNA]</scope>
    <source>
        <strain evidence="12 13">NBRC 107625</strain>
    </source>
</reference>
<evidence type="ECO:0000256" key="10">
    <source>
        <dbReference type="HAMAP-Rule" id="MF_01486"/>
    </source>
</evidence>
<comment type="caution">
    <text evidence="12">The sequence shown here is derived from an EMBL/GenBank/DDBJ whole genome shotgun (WGS) entry which is preliminary data.</text>
</comment>
<dbReference type="GO" id="GO:0008854">
    <property type="term" value="F:exodeoxyribonuclease V activity"/>
    <property type="evidence" value="ECO:0007669"/>
    <property type="project" value="InterPro"/>
</dbReference>
<dbReference type="SUPFAM" id="SSF52540">
    <property type="entry name" value="P-loop containing nucleoside triphosphate hydrolases"/>
    <property type="match status" value="2"/>
</dbReference>
<dbReference type="EMBL" id="BJZQ01000001">
    <property type="protein sequence ID" value="GEO87847.1"/>
    <property type="molecule type" value="Genomic_DNA"/>
</dbReference>
<dbReference type="Proteomes" id="UP000321769">
    <property type="component" value="Unassembled WGS sequence"/>
</dbReference>
<comment type="function">
    <text evidence="10">A helicase/nuclease that prepares dsDNA breaks (DSB) for recombinational DNA repair. Binds to DSBs and unwinds DNA via a highly rapid and processive ATP-dependent bidirectional helicase activity. Unwinds dsDNA until it encounters a Chi (crossover hotspot instigator) sequence from the 3' direction. Cuts ssDNA a few nucleotides 3' to the Chi site. The properties and activities of the enzyme are changed at Chi. The Chi-altered holoenzyme produces a long 3'-ssDNA overhang and facilitates RecA-binding to the ssDNA for homologous DNA recombination and repair. Holoenzyme degrades any linearized DNA that is unable to undergo homologous recombination. In the holoenzyme this subunit recognizes the wild-type Chi sequence, and when added to isolated RecB increases its ATP-dependent helicase processivity.</text>
</comment>
<dbReference type="PANTHER" id="PTHR30591">
    <property type="entry name" value="RECBCD ENZYME SUBUNIT RECC"/>
    <property type="match status" value="1"/>
</dbReference>
<dbReference type="HAMAP" id="MF_01486">
    <property type="entry name" value="RecC"/>
    <property type="match status" value="1"/>
</dbReference>
<dbReference type="PIRSF" id="PIRSF000980">
    <property type="entry name" value="RecC"/>
    <property type="match status" value="1"/>
</dbReference>
<evidence type="ECO:0000256" key="2">
    <source>
        <dbReference type="ARBA" id="ARBA00022741"/>
    </source>
</evidence>
<dbReference type="InterPro" id="IPR011335">
    <property type="entry name" value="Restrct_endonuc-II-like"/>
</dbReference>
<gene>
    <name evidence="10 12" type="primary">recC</name>
    <name evidence="12" type="ORF">AFL01nite_01740</name>
</gene>
<comment type="miscellaneous">
    <text evidence="10">In the RecBCD complex, RecB has a slow 3'-5' helicase, an exonuclease activity and loads RecA onto ssDNA, RecD has a fast 5'-3' helicase activity, while RecC stimulates the ATPase and processivity of the RecB helicase and contributes to recognition of the Chi site.</text>
</comment>
<dbReference type="InterPro" id="IPR006697">
    <property type="entry name" value="RecC"/>
</dbReference>
<dbReference type="Gene3D" id="3.40.50.10930">
    <property type="match status" value="1"/>
</dbReference>
<evidence type="ECO:0000256" key="1">
    <source>
        <dbReference type="ARBA" id="ARBA00022722"/>
    </source>
</evidence>
<dbReference type="SUPFAM" id="SSF52980">
    <property type="entry name" value="Restriction endonuclease-like"/>
    <property type="match status" value="1"/>
</dbReference>
<name>A0A512HQW6_9ACTN</name>
<dbReference type="InterPro" id="IPR027417">
    <property type="entry name" value="P-loop_NTPase"/>
</dbReference>
<dbReference type="GO" id="GO:0000724">
    <property type="term" value="P:double-strand break repair via homologous recombination"/>
    <property type="evidence" value="ECO:0007669"/>
    <property type="project" value="UniProtKB-UniRule"/>
</dbReference>
<keyword evidence="7 10" id="KW-0067">ATP-binding</keyword>
<keyword evidence="4 10" id="KW-0378">Hydrolase</keyword>
<comment type="subunit">
    <text evidence="10">Heterotrimer of RecB, RecC and RecD. All subunits contribute to DNA-binding.</text>
</comment>
<keyword evidence="6 10" id="KW-0269">Exonuclease</keyword>
<keyword evidence="3 10" id="KW-0227">DNA damage</keyword>
<dbReference type="GO" id="GO:0003677">
    <property type="term" value="F:DNA binding"/>
    <property type="evidence" value="ECO:0007669"/>
    <property type="project" value="UniProtKB-UniRule"/>
</dbReference>
<evidence type="ECO:0000256" key="6">
    <source>
        <dbReference type="ARBA" id="ARBA00022839"/>
    </source>
</evidence>
<keyword evidence="2 10" id="KW-0547">Nucleotide-binding</keyword>
<dbReference type="OrthoDB" id="9762834at2"/>
<dbReference type="RefSeq" id="WP_146825202.1">
    <property type="nucleotide sequence ID" value="NZ_BAAAYQ010000001.1"/>
</dbReference>
<keyword evidence="8 10" id="KW-0238">DNA-binding</keyword>
<evidence type="ECO:0000313" key="12">
    <source>
        <dbReference type="EMBL" id="GEO87847.1"/>
    </source>
</evidence>
<evidence type="ECO:0000313" key="13">
    <source>
        <dbReference type="Proteomes" id="UP000321769"/>
    </source>
</evidence>
<protein>
    <recommendedName>
        <fullName evidence="10">RecBCD enzyme subunit RecC</fullName>
    </recommendedName>
    <alternativeName>
        <fullName evidence="10">Exonuclease V subunit RecC</fullName>
        <shortName evidence="10">ExoV subunit RecC</shortName>
    </alternativeName>
    <alternativeName>
        <fullName evidence="10">Helicase/nuclease RecBCD subunit RecC</fullName>
    </alternativeName>
</protein>
<keyword evidence="9 10" id="KW-0234">DNA repair</keyword>
<dbReference type="InterPro" id="IPR013986">
    <property type="entry name" value="DExx_box_DNA_helicase_dom_sf"/>
</dbReference>
<evidence type="ECO:0000256" key="8">
    <source>
        <dbReference type="ARBA" id="ARBA00023125"/>
    </source>
</evidence>
<sequence>MTFHLHRAERTDLLADGLAELLAEPTDDPFGTELVVVAALGTERWLSQRLSHRLGASTGGADGVTAGIRFARPQSIIAELLAEDDQDPWRPDALTWRVLEVLDAGLGEPWLATVSRHVGHQHEGLERELRRDRRLGVARHVAARFHAYARQRPAMTRAWTDGRDEDGTGSALAPDVRWQPEVWRRVHRLIDAPSPDERIDATVAALRGSADTVDLPHRVSLFGHNRLPLGELQVLAALAEHRDVHLWLPHSSPAAWDQLTAADTIVARQDDDSAELLGNPLLAALGRDVRELQRSITAVVADARVHPPIAAPRPDTLLGRVQADVTADRAGLGGPAPGAGDRTIQVHACHGRARQVDVLRDVIVGLLQDDPTLEPRDILVMVPDIESYAPLFHAAFGQAEVVGHAHHHPGHRLRVMLADRAASRTNPLLGLVVAVLELARRGRATNAEVLDLLATGPVRHRFDLDDDAVERITSWVESSGVRWGFDAEHRRRFGLPIEQNTWRAGLDRLVSGVAATEDPARPVADVLPLDDVPSGDVDLVGRLVTFVDALEQAVDSFGRDGTLTAWSHRIDTMLTAMADVPLTDAWQRQQADRELERLADDATVLRPGEVLSMVRDRWAGRPSRANFRTGSLTVCTMVPMRSVPHRVVCLVGLDDGIFPRATHVDGDDVLARRPLTGERDARAEDRQLLLDAVMSATETLVVTYTGADEHRGQPRPPAVPLGELLDQVRRTAGEAVDVVTHHPLQPFDPRNLLPDAIVADGRPFSFDPAALAGARASLGPRTEPAPFLPATLPAPPVGDLALADVLAFVQNPIRAFWRQRLDVALTGDEDLLDEDLPITLDGLERWQIGQRLLDDAVRGVGPDDAWAAVRRAGMLPPGRLGAALSADVGTRVAALVAGTAALRPGEATSVDIDVALPDGRRLTGTVDGIHGDRVVTVSYSTVHGRHRLRDWARLLALAVQRPDVRWAAHTAGKVGRGTAQVVTTAPADPDTALGLLADLVDLRDAGLCRPLPLPVEIALLYTTNLRTRGPEAAARITAREWQRIPRAFGPPAARDADEIVRVWGAQAPFETLLEDGFTTFAPRLWDGALDHQREAAL</sequence>
<dbReference type="InterPro" id="IPR041500">
    <property type="entry name" value="RecC_C"/>
</dbReference>
<dbReference type="GO" id="GO:0009338">
    <property type="term" value="C:exodeoxyribonuclease V complex"/>
    <property type="evidence" value="ECO:0007669"/>
    <property type="project" value="InterPro"/>
</dbReference>
<dbReference type="PANTHER" id="PTHR30591:SF1">
    <property type="entry name" value="RECBCD ENZYME SUBUNIT RECC"/>
    <property type="match status" value="1"/>
</dbReference>
<dbReference type="GO" id="GO:0003678">
    <property type="term" value="F:DNA helicase activity"/>
    <property type="evidence" value="ECO:0007669"/>
    <property type="project" value="UniProtKB-UniRule"/>
</dbReference>
<dbReference type="Pfam" id="PF04257">
    <property type="entry name" value="Exonuc_V_gamma"/>
    <property type="match status" value="1"/>
</dbReference>
<evidence type="ECO:0000256" key="9">
    <source>
        <dbReference type="ARBA" id="ARBA00023204"/>
    </source>
</evidence>